<dbReference type="Proteomes" id="UP000324324">
    <property type="component" value="Unassembled WGS sequence"/>
</dbReference>
<dbReference type="GO" id="GO:0003677">
    <property type="term" value="F:DNA binding"/>
    <property type="evidence" value="ECO:0007669"/>
    <property type="project" value="UniProtKB-KW"/>
</dbReference>
<dbReference type="PANTHER" id="PTHR36924">
    <property type="entry name" value="ANTITOXIN HIGA-1"/>
    <property type="match status" value="1"/>
</dbReference>
<dbReference type="PROSITE" id="PS50943">
    <property type="entry name" value="HTH_CROC1"/>
    <property type="match status" value="1"/>
</dbReference>
<evidence type="ECO:0000259" key="2">
    <source>
        <dbReference type="PROSITE" id="PS50943"/>
    </source>
</evidence>
<dbReference type="Gene3D" id="1.10.260.40">
    <property type="entry name" value="lambda repressor-like DNA-binding domains"/>
    <property type="match status" value="1"/>
</dbReference>
<dbReference type="InterPro" id="IPR010982">
    <property type="entry name" value="Lambda_DNA-bd_dom_sf"/>
</dbReference>
<dbReference type="CDD" id="cd00093">
    <property type="entry name" value="HTH_XRE"/>
    <property type="match status" value="1"/>
</dbReference>
<gene>
    <name evidence="3" type="ORF">F1599_06395</name>
</gene>
<dbReference type="InterPro" id="IPR001387">
    <property type="entry name" value="Cro/C1-type_HTH"/>
</dbReference>
<dbReference type="InterPro" id="IPR013430">
    <property type="entry name" value="Toxin_antidote_HigA"/>
</dbReference>
<evidence type="ECO:0000256" key="1">
    <source>
        <dbReference type="ARBA" id="ARBA00023125"/>
    </source>
</evidence>
<dbReference type="PANTHER" id="PTHR36924:SF1">
    <property type="entry name" value="ANTITOXIN HIGA-1"/>
    <property type="match status" value="1"/>
</dbReference>
<dbReference type="EMBL" id="VWRN01000022">
    <property type="protein sequence ID" value="KAA6128574.1"/>
    <property type="molecule type" value="Genomic_DNA"/>
</dbReference>
<reference evidence="3 4" key="1">
    <citation type="submission" date="2019-09" db="EMBL/GenBank/DDBJ databases">
        <title>Isolation of a novel species in the genus Cupriavidus from patients with sepsis using whole genome sequencing.</title>
        <authorList>
            <person name="Kweon O.J."/>
            <person name="Lee M.-K."/>
        </authorList>
    </citation>
    <scope>NUCLEOTIDE SEQUENCE [LARGE SCALE GENOMIC DNA]</scope>
    <source>
        <strain evidence="3 4">MKL-01</strain>
    </source>
</reference>
<sequence length="96" mass="10796">MRMHNAPHPGDILHELWLEPLKLTITEAAAALDVSRKTLSEIVNGRASITPEMAVRLEMAFGKSAESWLAHQAAYDLWQVDQRRDGLHVRRLKSAA</sequence>
<dbReference type="AlphaFoldDB" id="A0A5M8B6A7"/>
<protein>
    <submittedName>
        <fullName evidence="3">HigA family addiction module antidote protein</fullName>
    </submittedName>
</protein>
<evidence type="ECO:0000313" key="4">
    <source>
        <dbReference type="Proteomes" id="UP000324324"/>
    </source>
</evidence>
<keyword evidence="4" id="KW-1185">Reference proteome</keyword>
<dbReference type="SUPFAM" id="SSF47413">
    <property type="entry name" value="lambda repressor-like DNA-binding domains"/>
    <property type="match status" value="1"/>
</dbReference>
<dbReference type="Pfam" id="PF01381">
    <property type="entry name" value="HTH_3"/>
    <property type="match status" value="1"/>
</dbReference>
<name>A0A5M8B6A7_9BURK</name>
<proteinExistence type="predicted"/>
<keyword evidence="1" id="KW-0238">DNA-binding</keyword>
<evidence type="ECO:0000313" key="3">
    <source>
        <dbReference type="EMBL" id="KAA6128574.1"/>
    </source>
</evidence>
<dbReference type="SMART" id="SM00530">
    <property type="entry name" value="HTH_XRE"/>
    <property type="match status" value="1"/>
</dbReference>
<feature type="domain" description="HTH cro/C1-type" evidence="2">
    <location>
        <begin position="21"/>
        <end position="68"/>
    </location>
</feature>
<dbReference type="NCBIfam" id="TIGR02607">
    <property type="entry name" value="antidote_HigA"/>
    <property type="match status" value="1"/>
</dbReference>
<accession>A0A5M8B6A7</accession>
<comment type="caution">
    <text evidence="3">The sequence shown here is derived from an EMBL/GenBank/DDBJ whole genome shotgun (WGS) entry which is preliminary data.</text>
</comment>
<organism evidence="3 4">
    <name type="scientific">Cupriavidus cauae</name>
    <dbReference type="NCBI Taxonomy" id="2608999"/>
    <lineage>
        <taxon>Bacteria</taxon>
        <taxon>Pseudomonadati</taxon>
        <taxon>Pseudomonadota</taxon>
        <taxon>Betaproteobacteria</taxon>
        <taxon>Burkholderiales</taxon>
        <taxon>Burkholderiaceae</taxon>
        <taxon>Cupriavidus</taxon>
    </lineage>
</organism>